<dbReference type="Proteomes" id="UP000515154">
    <property type="component" value="Linkage group LG20"/>
</dbReference>
<dbReference type="PANTHER" id="PTHR43675:SF1">
    <property type="entry name" value="RIKEN CDNA 2700097O09 GENE"/>
    <property type="match status" value="1"/>
</dbReference>
<evidence type="ECO:0000256" key="1">
    <source>
        <dbReference type="ARBA" id="ARBA00034487"/>
    </source>
</evidence>
<dbReference type="InterPro" id="IPR029063">
    <property type="entry name" value="SAM-dependent_MTases_sf"/>
</dbReference>
<evidence type="ECO:0000256" key="6">
    <source>
        <dbReference type="ARBA" id="ARBA00048428"/>
    </source>
</evidence>
<comment type="catalytic activity">
    <reaction evidence="6">
        <text>arsenic triglutathione + 3 [thioredoxin]-dithiol + 3 S-adenosyl-L-methionine = trimethylarsine + 3 [thioredoxin]-disulfide + 3 glutathione + 3 S-adenosyl-L-homocysteine + 3 H(+)</text>
        <dbReference type="Rhea" id="RHEA:69432"/>
        <dbReference type="Rhea" id="RHEA-COMP:10698"/>
        <dbReference type="Rhea" id="RHEA-COMP:10700"/>
        <dbReference type="ChEBI" id="CHEBI:15378"/>
        <dbReference type="ChEBI" id="CHEBI:27130"/>
        <dbReference type="ChEBI" id="CHEBI:29950"/>
        <dbReference type="ChEBI" id="CHEBI:50058"/>
        <dbReference type="ChEBI" id="CHEBI:57856"/>
        <dbReference type="ChEBI" id="CHEBI:57925"/>
        <dbReference type="ChEBI" id="CHEBI:59789"/>
        <dbReference type="ChEBI" id="CHEBI:183640"/>
        <dbReference type="EC" id="2.1.1.137"/>
    </reaction>
</comment>
<dbReference type="CDD" id="cd02440">
    <property type="entry name" value="AdoMet_MTases"/>
    <property type="match status" value="1"/>
</dbReference>
<dbReference type="Gene3D" id="3.40.50.150">
    <property type="entry name" value="Vaccinia Virus protein VP39"/>
    <property type="match status" value="1"/>
</dbReference>
<evidence type="ECO:0000256" key="3">
    <source>
        <dbReference type="ARBA" id="ARBA00034545"/>
    </source>
</evidence>
<proteinExistence type="inferred from homology"/>
<protein>
    <recommendedName>
        <fullName evidence="3">Arsenite methyltransferase</fullName>
        <ecNumber evidence="2">2.1.1.137</ecNumber>
    </recommendedName>
</protein>
<dbReference type="PANTHER" id="PTHR43675">
    <property type="entry name" value="ARSENITE METHYLTRANSFERASE"/>
    <property type="match status" value="1"/>
</dbReference>
<gene>
    <name evidence="8" type="primary">LOC115222611</name>
</gene>
<dbReference type="AlphaFoldDB" id="A0A6P7TCH1"/>
<sequence>MDLQQATEEFKSLLLKIDKMYVADFISWVEDHIEAADKDVYDQQNNSMVILDSIREELRKIVPVNGVIPSESIIPPEVGPNADCTSQTTAYIDAFLYDEEDMNSLGEDGKIHLHYCSDCFSRNIKPLTLVTHSASTAQIRYIFDFLLPDISGKNLLDIGSRLGAILYGAYLFTNANIEGVEIDKTLCQIQENIIKKYKFDDRIKIHHSNILNRSDLLQKADIIILNNVFEFFMPLNMQVLIWNFLHSHLQKRRVVLITLPSIEDSLKNLKTNINISEWVKEIDTTEILNTASYILLNKTPAETDLGNFHMYETL</sequence>
<accession>A0A6P7TCH1</accession>
<comment type="similarity">
    <text evidence="1">Belongs to the methyltransferase superfamily. Arsenite methyltransferase family.</text>
</comment>
<comment type="catalytic activity">
    <reaction evidence="4">
        <text>arsenic triglutathione + [thioredoxin]-dithiol + S-adenosyl-L-methionine + 2 H2O = methylarsonous acid + [thioredoxin]-disulfide + 3 glutathione + S-adenosyl-L-homocysteine + H(+)</text>
        <dbReference type="Rhea" id="RHEA:69460"/>
        <dbReference type="Rhea" id="RHEA-COMP:10698"/>
        <dbReference type="Rhea" id="RHEA-COMP:10700"/>
        <dbReference type="ChEBI" id="CHEBI:15377"/>
        <dbReference type="ChEBI" id="CHEBI:15378"/>
        <dbReference type="ChEBI" id="CHEBI:17826"/>
        <dbReference type="ChEBI" id="CHEBI:29950"/>
        <dbReference type="ChEBI" id="CHEBI:50058"/>
        <dbReference type="ChEBI" id="CHEBI:57856"/>
        <dbReference type="ChEBI" id="CHEBI:57925"/>
        <dbReference type="ChEBI" id="CHEBI:59789"/>
        <dbReference type="ChEBI" id="CHEBI:183640"/>
        <dbReference type="EC" id="2.1.1.137"/>
    </reaction>
</comment>
<dbReference type="InterPro" id="IPR026669">
    <property type="entry name" value="Arsenite_MeTrfase-like"/>
</dbReference>
<dbReference type="Pfam" id="PF13847">
    <property type="entry name" value="Methyltransf_31"/>
    <property type="match status" value="1"/>
</dbReference>
<dbReference type="KEGG" id="osn:115222611"/>
<evidence type="ECO:0000256" key="4">
    <source>
        <dbReference type="ARBA" id="ARBA00047941"/>
    </source>
</evidence>
<dbReference type="GO" id="GO:0030791">
    <property type="term" value="F:arsenite methyltransferase activity"/>
    <property type="evidence" value="ECO:0007669"/>
    <property type="project" value="UniProtKB-EC"/>
</dbReference>
<dbReference type="SUPFAM" id="SSF53335">
    <property type="entry name" value="S-adenosyl-L-methionine-dependent methyltransferases"/>
    <property type="match status" value="1"/>
</dbReference>
<organism evidence="7 8">
    <name type="scientific">Octopus sinensis</name>
    <name type="common">East Asian common octopus</name>
    <dbReference type="NCBI Taxonomy" id="2607531"/>
    <lineage>
        <taxon>Eukaryota</taxon>
        <taxon>Metazoa</taxon>
        <taxon>Spiralia</taxon>
        <taxon>Lophotrochozoa</taxon>
        <taxon>Mollusca</taxon>
        <taxon>Cephalopoda</taxon>
        <taxon>Coleoidea</taxon>
        <taxon>Octopodiformes</taxon>
        <taxon>Octopoda</taxon>
        <taxon>Incirrata</taxon>
        <taxon>Octopodidae</taxon>
        <taxon>Octopus</taxon>
    </lineage>
</organism>
<keyword evidence="7" id="KW-1185">Reference proteome</keyword>
<dbReference type="EC" id="2.1.1.137" evidence="2"/>
<evidence type="ECO:0000313" key="7">
    <source>
        <dbReference type="Proteomes" id="UP000515154"/>
    </source>
</evidence>
<name>A0A6P7TCH1_9MOLL</name>
<dbReference type="RefSeq" id="XP_029648773.1">
    <property type="nucleotide sequence ID" value="XM_029792913.2"/>
</dbReference>
<comment type="catalytic activity">
    <reaction evidence="5">
        <text>arsenic triglutathione + 2 [thioredoxin]-dithiol + 2 S-adenosyl-L-methionine + H2O = dimethylarsinous acid + 2 [thioredoxin]-disulfide + 3 glutathione + 2 S-adenosyl-L-homocysteine + 2 H(+)</text>
        <dbReference type="Rhea" id="RHEA:69464"/>
        <dbReference type="Rhea" id="RHEA-COMP:10698"/>
        <dbReference type="Rhea" id="RHEA-COMP:10700"/>
        <dbReference type="ChEBI" id="CHEBI:15377"/>
        <dbReference type="ChEBI" id="CHEBI:15378"/>
        <dbReference type="ChEBI" id="CHEBI:23808"/>
        <dbReference type="ChEBI" id="CHEBI:29950"/>
        <dbReference type="ChEBI" id="CHEBI:50058"/>
        <dbReference type="ChEBI" id="CHEBI:57856"/>
        <dbReference type="ChEBI" id="CHEBI:57925"/>
        <dbReference type="ChEBI" id="CHEBI:59789"/>
        <dbReference type="ChEBI" id="CHEBI:183640"/>
        <dbReference type="EC" id="2.1.1.137"/>
    </reaction>
</comment>
<reference evidence="8" key="1">
    <citation type="submission" date="2025-08" db="UniProtKB">
        <authorList>
            <consortium name="RefSeq"/>
        </authorList>
    </citation>
    <scope>IDENTIFICATION</scope>
</reference>
<evidence type="ECO:0000256" key="2">
    <source>
        <dbReference type="ARBA" id="ARBA00034521"/>
    </source>
</evidence>
<evidence type="ECO:0000313" key="8">
    <source>
        <dbReference type="RefSeq" id="XP_029648773.1"/>
    </source>
</evidence>
<evidence type="ECO:0000256" key="5">
    <source>
        <dbReference type="ARBA" id="ARBA00047943"/>
    </source>
</evidence>
<dbReference type="InterPro" id="IPR025714">
    <property type="entry name" value="Methyltranfer_dom"/>
</dbReference>